<proteinExistence type="inferred from homology"/>
<organism evidence="2 3">
    <name type="scientific">Pyrenophora tritici-repentis</name>
    <dbReference type="NCBI Taxonomy" id="45151"/>
    <lineage>
        <taxon>Eukaryota</taxon>
        <taxon>Fungi</taxon>
        <taxon>Dikarya</taxon>
        <taxon>Ascomycota</taxon>
        <taxon>Pezizomycotina</taxon>
        <taxon>Dothideomycetes</taxon>
        <taxon>Pleosporomycetidae</taxon>
        <taxon>Pleosporales</taxon>
        <taxon>Pleosporineae</taxon>
        <taxon>Pleosporaceae</taxon>
        <taxon>Pyrenophora</taxon>
    </lineage>
</organism>
<comment type="similarity">
    <text evidence="1">Belongs to the cycloisomerase 2 family.</text>
</comment>
<accession>A0A316ZS36</accession>
<dbReference type="PANTHER" id="PTHR30344">
    <property type="entry name" value="6-PHOSPHOGLUCONOLACTONASE-RELATED"/>
    <property type="match status" value="1"/>
</dbReference>
<dbReference type="InterPro" id="IPR015943">
    <property type="entry name" value="WD40/YVTN_repeat-like_dom_sf"/>
</dbReference>
<sequence length="390" mass="41642">MKSIFLVLAVCSLQASAERLLLASYGNETSAGAVQTLEFLPGADNNTSRKLGVIHENHDCGGLPTWLDMSLGAARLFCVDESGANANFTTLSVESDGSVKKTSRSSALPGAVSLATYNNKSALALAHYSPPAITTYGINTDGSVRALQNITFQAPEQIHQAVLDPTGQYMIFPSLGGNATHVYCIDPASSSLTEHEPLKAPEGYGPRHAVFWTGGQPGTTFLFVVHELSSRIVSYKVDYPECGGLNFTQVDDVSTYGNQTVPAKTFASEISLSPDNKFVVAGNRGGTIFTVENPDPNNSTLLPSDSLVTFKPSSDGKLSFVQLAKTGGVYPRHFQMNKDGSMIAVANQKTRNVFIYARNLETGMIIDSKAVASGEQLGPGDLMFVQWLAQ</sequence>
<dbReference type="InterPro" id="IPR011045">
    <property type="entry name" value="N2O_reductase_N"/>
</dbReference>
<name>A0A316ZS36_9PLEO</name>
<dbReference type="GO" id="GO:0017057">
    <property type="term" value="F:6-phosphogluconolactonase activity"/>
    <property type="evidence" value="ECO:0007669"/>
    <property type="project" value="TreeGrafter"/>
</dbReference>
<dbReference type="EMBL" id="NQIK02000010">
    <property type="protein sequence ID" value="KAF7564579.1"/>
    <property type="molecule type" value="Genomic_DNA"/>
</dbReference>
<dbReference type="Gene3D" id="2.130.10.10">
    <property type="entry name" value="YVTN repeat-like/Quinoprotein amine dehydrogenase"/>
    <property type="match status" value="1"/>
</dbReference>
<protein>
    <submittedName>
        <fullName evidence="2">3-carboxymuconate cyclase</fullName>
    </submittedName>
</protein>
<evidence type="ECO:0000313" key="2">
    <source>
        <dbReference type="EMBL" id="KAF7564579.1"/>
    </source>
</evidence>
<dbReference type="RefSeq" id="XP_001937682.2">
    <property type="nucleotide sequence ID" value="XM_001937647.2"/>
</dbReference>
<dbReference type="InterPro" id="IPR019405">
    <property type="entry name" value="Lactonase_7-beta_prop"/>
</dbReference>
<evidence type="ECO:0000313" key="3">
    <source>
        <dbReference type="Proteomes" id="UP000245464"/>
    </source>
</evidence>
<gene>
    <name evidence="2" type="ORF">PtrM4_040130</name>
</gene>
<dbReference type="Proteomes" id="UP000245464">
    <property type="component" value="Chromosome 10"/>
</dbReference>
<dbReference type="AlphaFoldDB" id="A0A316ZS36"/>
<evidence type="ECO:0000256" key="1">
    <source>
        <dbReference type="ARBA" id="ARBA00005564"/>
    </source>
</evidence>
<dbReference type="InterPro" id="IPR050282">
    <property type="entry name" value="Cycloisomerase_2"/>
</dbReference>
<comment type="caution">
    <text evidence="2">The sequence shown here is derived from an EMBL/GenBank/DDBJ whole genome shotgun (WGS) entry which is preliminary data.</text>
</comment>
<reference evidence="2" key="1">
    <citation type="journal article" date="2018" name="BMC Genomics">
        <title>Comparative genomics of the wheat fungal pathogen Pyrenophora tritici-repentis reveals chromosomal variations and genome plasticity.</title>
        <authorList>
            <person name="Moolhuijzen P."/>
            <person name="See P.T."/>
            <person name="Hane J.K."/>
            <person name="Shi G."/>
            <person name="Liu Z."/>
            <person name="Oliver R.P."/>
            <person name="Moffat C.S."/>
        </authorList>
    </citation>
    <scope>NUCLEOTIDE SEQUENCE [LARGE SCALE GENOMIC DNA]</scope>
    <source>
        <strain evidence="2">M4</strain>
    </source>
</reference>
<dbReference type="Pfam" id="PF10282">
    <property type="entry name" value="Lactonase"/>
    <property type="match status" value="1"/>
</dbReference>
<dbReference type="PANTHER" id="PTHR30344:SF1">
    <property type="entry name" value="6-PHOSPHOGLUCONOLACTONASE"/>
    <property type="match status" value="1"/>
</dbReference>
<dbReference type="GeneID" id="6345623"/>
<dbReference type="SUPFAM" id="SSF50974">
    <property type="entry name" value="Nitrous oxide reductase, N-terminal domain"/>
    <property type="match status" value="1"/>
</dbReference>
<dbReference type="KEGG" id="ptrr:6345623"/>